<keyword evidence="1" id="KW-0560">Oxidoreductase</keyword>
<dbReference type="GO" id="GO:0003955">
    <property type="term" value="F:NAD(P)H dehydrogenase (quinone) activity"/>
    <property type="evidence" value="ECO:0007669"/>
    <property type="project" value="TreeGrafter"/>
</dbReference>
<reference evidence="3 4" key="1">
    <citation type="submission" date="2021-01" db="EMBL/GenBank/DDBJ databases">
        <title>Entomomonas sp. F2A isolated from a house cricket (Acheta domesticus).</title>
        <authorList>
            <person name="Spergser J."/>
            <person name="Busse H.-J."/>
        </authorList>
    </citation>
    <scope>NUCLEOTIDE SEQUENCE [LARGE SCALE GENOMIC DNA]</scope>
    <source>
        <strain evidence="3 4">F2A</strain>
    </source>
</reference>
<evidence type="ECO:0000313" key="4">
    <source>
        <dbReference type="Proteomes" id="UP000595278"/>
    </source>
</evidence>
<dbReference type="RefSeq" id="WP_201094956.1">
    <property type="nucleotide sequence ID" value="NZ_CP067393.1"/>
</dbReference>
<organism evidence="3 4">
    <name type="scientific">Entomomonas asaccharolytica</name>
    <dbReference type="NCBI Taxonomy" id="2785331"/>
    <lineage>
        <taxon>Bacteria</taxon>
        <taxon>Pseudomonadati</taxon>
        <taxon>Pseudomonadota</taxon>
        <taxon>Gammaproteobacteria</taxon>
        <taxon>Pseudomonadales</taxon>
        <taxon>Pseudomonadaceae</taxon>
        <taxon>Entomomonas</taxon>
    </lineage>
</organism>
<protein>
    <submittedName>
        <fullName evidence="3">NAD(P)H-dependent oxidoreductase</fullName>
    </submittedName>
</protein>
<dbReference type="PANTHER" id="PTHR47307:SF1">
    <property type="entry name" value="GLUTATHIONE-REGULATED POTASSIUM-EFFLUX SYSTEM ANCILLARY PROTEIN KEFG"/>
    <property type="match status" value="1"/>
</dbReference>
<dbReference type="EMBL" id="CP067393">
    <property type="protein sequence ID" value="QQP86667.1"/>
    <property type="molecule type" value="Genomic_DNA"/>
</dbReference>
<dbReference type="GO" id="GO:0009055">
    <property type="term" value="F:electron transfer activity"/>
    <property type="evidence" value="ECO:0007669"/>
    <property type="project" value="TreeGrafter"/>
</dbReference>
<sequence length="173" mass="19355">MAKVLVIVAHPAITSSMANSRWLAELRKYPEHFKVHELYQEYPDFQIDVAKEQALIEQHSALVLQFPIYWFSSPPLLKKWIDDVFSYGWAYGGGNKLQAKPIGLAVTTGATVDSYQGKDSLEAMLTPFRATIDYVAGKAITPFVVYGVGYGLTEQGLEQSANDYVQYLNSLLN</sequence>
<dbReference type="Pfam" id="PF02525">
    <property type="entry name" value="Flavodoxin_2"/>
    <property type="match status" value="1"/>
</dbReference>
<evidence type="ECO:0000259" key="2">
    <source>
        <dbReference type="Pfam" id="PF02525"/>
    </source>
</evidence>
<dbReference type="AlphaFoldDB" id="A0A974NHJ5"/>
<dbReference type="PANTHER" id="PTHR47307">
    <property type="entry name" value="GLUTATHIONE-REGULATED POTASSIUM-EFFLUX SYSTEM ANCILLARY PROTEIN KEFG"/>
    <property type="match status" value="1"/>
</dbReference>
<dbReference type="GO" id="GO:0010181">
    <property type="term" value="F:FMN binding"/>
    <property type="evidence" value="ECO:0007669"/>
    <property type="project" value="TreeGrafter"/>
</dbReference>
<dbReference type="Gene3D" id="3.40.50.360">
    <property type="match status" value="1"/>
</dbReference>
<dbReference type="InterPro" id="IPR046980">
    <property type="entry name" value="KefG/KefF"/>
</dbReference>
<evidence type="ECO:0000313" key="3">
    <source>
        <dbReference type="EMBL" id="QQP86667.1"/>
    </source>
</evidence>
<dbReference type="Proteomes" id="UP000595278">
    <property type="component" value="Chromosome"/>
</dbReference>
<dbReference type="InterPro" id="IPR029039">
    <property type="entry name" value="Flavoprotein-like_sf"/>
</dbReference>
<dbReference type="SUPFAM" id="SSF52218">
    <property type="entry name" value="Flavoproteins"/>
    <property type="match status" value="1"/>
</dbReference>
<name>A0A974NHJ5_9GAMM</name>
<dbReference type="InterPro" id="IPR003680">
    <property type="entry name" value="Flavodoxin_fold"/>
</dbReference>
<gene>
    <name evidence="3" type="ORF">JHT90_05355</name>
</gene>
<accession>A0A974NHJ5</accession>
<keyword evidence="4" id="KW-1185">Reference proteome</keyword>
<evidence type="ECO:0000256" key="1">
    <source>
        <dbReference type="ARBA" id="ARBA00023002"/>
    </source>
</evidence>
<feature type="domain" description="Flavodoxin-like fold" evidence="2">
    <location>
        <begin position="3"/>
        <end position="168"/>
    </location>
</feature>
<dbReference type="KEGG" id="eaz:JHT90_05355"/>
<proteinExistence type="predicted"/>